<protein>
    <recommendedName>
        <fullName evidence="2">B box-type domain-containing protein</fullName>
    </recommendedName>
</protein>
<reference evidence="3 4" key="1">
    <citation type="submission" date="2015-12" db="EMBL/GenBank/DDBJ databases">
        <title>Dictyostelia acquired genes for synthesis and detection of signals that induce cell-type specialization by lateral gene transfer from prokaryotes.</title>
        <authorList>
            <person name="Gloeckner G."/>
            <person name="Schaap P."/>
        </authorList>
    </citation>
    <scope>NUCLEOTIDE SEQUENCE [LARGE SCALE GENOMIC DNA]</scope>
    <source>
        <strain evidence="3 4">TK</strain>
    </source>
</reference>
<accession>A0A151Z4W1</accession>
<comment type="caution">
    <text evidence="3">The sequence shown here is derived from an EMBL/GenBank/DDBJ whole genome shotgun (WGS) entry which is preliminary data.</text>
</comment>
<dbReference type="InterPro" id="IPR015915">
    <property type="entry name" value="Kelch-typ_b-propeller"/>
</dbReference>
<dbReference type="OrthoDB" id="18674at2759"/>
<dbReference type="Gene3D" id="2.120.10.80">
    <property type="entry name" value="Kelch-type beta propeller"/>
    <property type="match status" value="1"/>
</dbReference>
<evidence type="ECO:0000313" key="4">
    <source>
        <dbReference type="Proteomes" id="UP000076078"/>
    </source>
</evidence>
<dbReference type="InterPro" id="IPR052697">
    <property type="entry name" value="FNIP_repeat"/>
</dbReference>
<gene>
    <name evidence="3" type="ORF">DLAC_10227</name>
</gene>
<keyword evidence="1" id="KW-0862">Zinc</keyword>
<evidence type="ECO:0000313" key="3">
    <source>
        <dbReference type="EMBL" id="KYQ89009.1"/>
    </source>
</evidence>
<keyword evidence="1" id="KW-0479">Metal-binding</keyword>
<dbReference type="PROSITE" id="PS50119">
    <property type="entry name" value="ZF_BBOX"/>
    <property type="match status" value="1"/>
</dbReference>
<dbReference type="GO" id="GO:0008270">
    <property type="term" value="F:zinc ion binding"/>
    <property type="evidence" value="ECO:0007669"/>
    <property type="project" value="UniProtKB-KW"/>
</dbReference>
<evidence type="ECO:0000259" key="2">
    <source>
        <dbReference type="PROSITE" id="PS50119"/>
    </source>
</evidence>
<dbReference type="Gene3D" id="3.30.160.60">
    <property type="entry name" value="Classic Zinc Finger"/>
    <property type="match status" value="1"/>
</dbReference>
<keyword evidence="1" id="KW-0863">Zinc-finger</keyword>
<proteinExistence type="predicted"/>
<dbReference type="PANTHER" id="PTHR32031:SF47">
    <property type="entry name" value="B BOX-TYPE DOMAIN-CONTAINING PROTEIN-RELATED"/>
    <property type="match status" value="1"/>
</dbReference>
<dbReference type="Pfam" id="PF00643">
    <property type="entry name" value="zf-B_box"/>
    <property type="match status" value="1"/>
</dbReference>
<dbReference type="AlphaFoldDB" id="A0A151Z4W1"/>
<name>A0A151Z4W1_TIELA</name>
<dbReference type="InterPro" id="IPR000315">
    <property type="entry name" value="Znf_B-box"/>
</dbReference>
<dbReference type="InParanoid" id="A0A151Z4W1"/>
<organism evidence="3 4">
    <name type="scientific">Tieghemostelium lacteum</name>
    <name type="common">Slime mold</name>
    <name type="synonym">Dictyostelium lacteum</name>
    <dbReference type="NCBI Taxonomy" id="361077"/>
    <lineage>
        <taxon>Eukaryota</taxon>
        <taxon>Amoebozoa</taxon>
        <taxon>Evosea</taxon>
        <taxon>Eumycetozoa</taxon>
        <taxon>Dictyostelia</taxon>
        <taxon>Dictyosteliales</taxon>
        <taxon>Raperosteliaceae</taxon>
        <taxon>Tieghemostelium</taxon>
    </lineage>
</organism>
<keyword evidence="4" id="KW-1185">Reference proteome</keyword>
<dbReference type="SUPFAM" id="SSF57845">
    <property type="entry name" value="B-box zinc-binding domain"/>
    <property type="match status" value="1"/>
</dbReference>
<evidence type="ECO:0000256" key="1">
    <source>
        <dbReference type="PROSITE-ProRule" id="PRU00024"/>
    </source>
</evidence>
<feature type="domain" description="B box-type" evidence="2">
    <location>
        <begin position="1"/>
        <end position="41"/>
    </location>
</feature>
<sequence>MSVICTPEKHLKPLEIFCRDCKVYFCLKCLAIHKSHETVDAEDYFDEVLQQSEKLKEQFEEQLILKTEEKKVKEEHFQNEITIQYEKQVELVDKLFRELHDQLHLKQVDIKRELKSHLEENSEKHTMEISGLDNDITQLTDIINTLSTDQKEKSENQNIDKVKLIDQITNHKNGTRKPTEYKISTLNETLVNTALDSVTLIELQEKIIRSPSQHSNNNNNNTNNNNNNTIVDNRIDLFKFYKYSNEKGLELHNLKSGEVRIINPNRINGSLLPFCSWQSNSNQTIYVLTDDRVHYLNTSDVNPQWQSFGVFQWKNHNINSMIGDGKGNLFLIGVREGTPTLSNIYKLVIGQQDMKKIGFIYGFSTKQTMTLGNDGWVYIISGMRVSYLHRFHPETNEIEIVISSIPQVPSSLFNISHACFTPKYSSIFVISTRDPTFVCYNISTKQCSILTIDKNIVPIHDRSNIGKLIYDNNDTIYYLVNNQKSVGKYSIDTQKWSILESPLFEPINDQHYYLLTK</sequence>
<dbReference type="SUPFAM" id="SSF82171">
    <property type="entry name" value="DPP6 N-terminal domain-like"/>
    <property type="match status" value="1"/>
</dbReference>
<dbReference type="Proteomes" id="UP000076078">
    <property type="component" value="Unassembled WGS sequence"/>
</dbReference>
<dbReference type="PANTHER" id="PTHR32031">
    <property type="entry name" value="FNIP REPEAT-CONTAINING PROTEIN-RELATED-RELATED"/>
    <property type="match status" value="1"/>
</dbReference>
<dbReference type="EMBL" id="LODT01000042">
    <property type="protein sequence ID" value="KYQ89009.1"/>
    <property type="molecule type" value="Genomic_DNA"/>
</dbReference>